<dbReference type="RefSeq" id="WP_219876440.1">
    <property type="nucleotide sequence ID" value="NZ_JAHYXK010000003.1"/>
</dbReference>
<comment type="caution">
    <text evidence="1">The sequence shown here is derived from an EMBL/GenBank/DDBJ whole genome shotgun (WGS) entry which is preliminary data.</text>
</comment>
<reference evidence="1 2" key="1">
    <citation type="journal article" date="2016" name="Int. J. Syst. Evol. Microbiol.">
        <title>Pontibacter aydingkolensis sp. nov., isolated from soil of a salt lake.</title>
        <authorList>
            <person name="Osman G."/>
            <person name="Zhang T."/>
            <person name="Lou K."/>
            <person name="Gao Y."/>
            <person name="Chang W."/>
            <person name="Lin Q."/>
            <person name="Yang H.M."/>
            <person name="Huo X.D."/>
            <person name="Wang N."/>
        </authorList>
    </citation>
    <scope>NUCLEOTIDE SEQUENCE [LARGE SCALE GENOMIC DNA]</scope>
    <source>
        <strain evidence="1 2">KACC 19255</strain>
    </source>
</reference>
<protein>
    <recommendedName>
        <fullName evidence="3">DUF4168 domain-containing protein</fullName>
    </recommendedName>
</protein>
<evidence type="ECO:0000313" key="1">
    <source>
        <dbReference type="EMBL" id="MBW7466568.1"/>
    </source>
</evidence>
<name>A0ABS7CRZ2_9BACT</name>
<sequence>MTFAVTVILFFVQVEKAALYPTKLLQIATTAIVQEEKDVMRMQRKLLGPYHDIRAITTSNISHAHAIFMQNVRARYSNWTETDWENAQAVMYRLTRKSESLYRIMSVSDRAKIKAVQNEFRELQEKTNNKT</sequence>
<organism evidence="1 2">
    <name type="scientific">Pontibacter aydingkolensis</name>
    <dbReference type="NCBI Taxonomy" id="1911536"/>
    <lineage>
        <taxon>Bacteria</taxon>
        <taxon>Pseudomonadati</taxon>
        <taxon>Bacteroidota</taxon>
        <taxon>Cytophagia</taxon>
        <taxon>Cytophagales</taxon>
        <taxon>Hymenobacteraceae</taxon>
        <taxon>Pontibacter</taxon>
    </lineage>
</organism>
<dbReference type="EMBL" id="JAHYXK010000003">
    <property type="protein sequence ID" value="MBW7466568.1"/>
    <property type="molecule type" value="Genomic_DNA"/>
</dbReference>
<evidence type="ECO:0008006" key="3">
    <source>
        <dbReference type="Google" id="ProtNLM"/>
    </source>
</evidence>
<evidence type="ECO:0000313" key="2">
    <source>
        <dbReference type="Proteomes" id="UP000813018"/>
    </source>
</evidence>
<accession>A0ABS7CRZ2</accession>
<proteinExistence type="predicted"/>
<keyword evidence="2" id="KW-1185">Reference proteome</keyword>
<gene>
    <name evidence="1" type="ORF">K0O23_05780</name>
</gene>
<dbReference type="Proteomes" id="UP000813018">
    <property type="component" value="Unassembled WGS sequence"/>
</dbReference>